<dbReference type="Gene3D" id="3.40.33.10">
    <property type="entry name" value="CAP"/>
    <property type="match status" value="1"/>
</dbReference>
<evidence type="ECO:0000313" key="5">
    <source>
        <dbReference type="Proteomes" id="UP000199158"/>
    </source>
</evidence>
<feature type="signal peptide" evidence="2">
    <location>
        <begin position="1"/>
        <end position="29"/>
    </location>
</feature>
<sequence>MKPFKKTAVTLSCAIIAISSMSVSASAKAPCDTNKKVGNFFTCSNVLSQTTQDKNCDWNVIFKQLTKGFCINIPNFNKQNAADAAKNCVLQSNGNTGTVKPDCSKTDCSKTDCSKTDCSKTDCSKTDCSKTDCSKTDCSKPETSKPETSKPETSKPETSKPETSKPETSKPETSKPETSKPDDNQVAMSEYAQEVVRLVNEERAAAGLSALKVDVKVLEAAQVRAEEQPILFSHTRPNGTSCFTALDEAGATYRGAGENIAYGQRSPEQVMDGWMNSSGHRANILNPNYKYIGVGFYKGSNGTLYWSQMFTY</sequence>
<dbReference type="SUPFAM" id="SSF55797">
    <property type="entry name" value="PR-1-like"/>
    <property type="match status" value="1"/>
</dbReference>
<name>A0A1H8BEW2_9FIRM</name>
<dbReference type="RefSeq" id="WP_242943108.1">
    <property type="nucleotide sequence ID" value="NZ_FOCG01000001.1"/>
</dbReference>
<dbReference type="InterPro" id="IPR014044">
    <property type="entry name" value="CAP_dom"/>
</dbReference>
<evidence type="ECO:0000259" key="3">
    <source>
        <dbReference type="Pfam" id="PF00188"/>
    </source>
</evidence>
<dbReference type="PANTHER" id="PTHR31157">
    <property type="entry name" value="SCP DOMAIN-CONTAINING PROTEIN"/>
    <property type="match status" value="1"/>
</dbReference>
<feature type="compositionally biased region" description="Basic and acidic residues" evidence="1">
    <location>
        <begin position="102"/>
        <end position="183"/>
    </location>
</feature>
<organism evidence="4 5">
    <name type="scientific">Hydrogenoanaerobacterium saccharovorans</name>
    <dbReference type="NCBI Taxonomy" id="474960"/>
    <lineage>
        <taxon>Bacteria</taxon>
        <taxon>Bacillati</taxon>
        <taxon>Bacillota</taxon>
        <taxon>Clostridia</taxon>
        <taxon>Eubacteriales</taxon>
        <taxon>Oscillospiraceae</taxon>
        <taxon>Hydrogenoanaerobacterium</taxon>
    </lineage>
</organism>
<reference evidence="4 5" key="1">
    <citation type="submission" date="2016-10" db="EMBL/GenBank/DDBJ databases">
        <authorList>
            <person name="de Groot N.N."/>
        </authorList>
    </citation>
    <scope>NUCLEOTIDE SEQUENCE [LARGE SCALE GENOMIC DNA]</scope>
    <source>
        <strain evidence="4 5">CGMCC 1.5070</strain>
    </source>
</reference>
<protein>
    <submittedName>
        <fullName evidence="4">Uncharacterized conserved protein YkwD, contains CAP (CSP/antigen 5/PR1) domain</fullName>
    </submittedName>
</protein>
<dbReference type="Pfam" id="PF00188">
    <property type="entry name" value="CAP"/>
    <property type="match status" value="1"/>
</dbReference>
<keyword evidence="5" id="KW-1185">Reference proteome</keyword>
<keyword evidence="2" id="KW-0732">Signal</keyword>
<evidence type="ECO:0000313" key="4">
    <source>
        <dbReference type="EMBL" id="SEM80674.1"/>
    </source>
</evidence>
<evidence type="ECO:0000256" key="1">
    <source>
        <dbReference type="SAM" id="MobiDB-lite"/>
    </source>
</evidence>
<feature type="region of interest" description="Disordered" evidence="1">
    <location>
        <begin position="98"/>
        <end position="186"/>
    </location>
</feature>
<dbReference type="CDD" id="cd05379">
    <property type="entry name" value="CAP_bacterial"/>
    <property type="match status" value="1"/>
</dbReference>
<proteinExistence type="predicted"/>
<feature type="chain" id="PRO_5039011392" evidence="2">
    <location>
        <begin position="30"/>
        <end position="312"/>
    </location>
</feature>
<accession>A0A1H8BEW2</accession>
<dbReference type="PANTHER" id="PTHR31157:SF1">
    <property type="entry name" value="SCP DOMAIN-CONTAINING PROTEIN"/>
    <property type="match status" value="1"/>
</dbReference>
<evidence type="ECO:0000256" key="2">
    <source>
        <dbReference type="SAM" id="SignalP"/>
    </source>
</evidence>
<dbReference type="InterPro" id="IPR035940">
    <property type="entry name" value="CAP_sf"/>
</dbReference>
<dbReference type="Proteomes" id="UP000199158">
    <property type="component" value="Unassembled WGS sequence"/>
</dbReference>
<dbReference type="EMBL" id="FOCG01000001">
    <property type="protein sequence ID" value="SEM80674.1"/>
    <property type="molecule type" value="Genomic_DNA"/>
</dbReference>
<feature type="domain" description="SCP" evidence="3">
    <location>
        <begin position="196"/>
        <end position="310"/>
    </location>
</feature>
<dbReference type="STRING" id="474960.SAMN05216180_1833"/>
<gene>
    <name evidence="4" type="ORF">SAMN05216180_1833</name>
</gene>
<dbReference type="AlphaFoldDB" id="A0A1H8BEW2"/>